<proteinExistence type="inferred from homology"/>
<accession>A0A1E3VIR8</accession>
<keyword evidence="10 16" id="KW-0408">Iron</keyword>
<name>A0A1E3VIR8_9HYPH</name>
<feature type="transmembrane region" description="Helical" evidence="17">
    <location>
        <begin position="12"/>
        <end position="38"/>
    </location>
</feature>
<dbReference type="Gene3D" id="2.60.40.420">
    <property type="entry name" value="Cupredoxins - blue copper proteins"/>
    <property type="match status" value="1"/>
</dbReference>
<evidence type="ECO:0000256" key="11">
    <source>
        <dbReference type="ARBA" id="ARBA00023008"/>
    </source>
</evidence>
<evidence type="ECO:0000313" key="21">
    <source>
        <dbReference type="Proteomes" id="UP000095042"/>
    </source>
</evidence>
<comment type="function">
    <text evidence="13">Subunits I and II form the functional core of the enzyme complex. Electrons originating in cytochrome c are transferred via heme a and Cu(A) to the binuclear center formed by heme a3 and Cu(B).</text>
</comment>
<keyword evidence="11" id="KW-0186">Copper</keyword>
<dbReference type="OrthoDB" id="9781261at2"/>
<evidence type="ECO:0000256" key="16">
    <source>
        <dbReference type="PROSITE-ProRule" id="PRU00433"/>
    </source>
</evidence>
<keyword evidence="6 17" id="KW-0812">Transmembrane</keyword>
<sequence>MQAFGLKASQVLPLTWGLLLISLAVIAVVSVLLVRGLFRSPKTTVDGPDSAPVERPVAGTSWITIGVGISAFVLFLSAVWTMATLAQIGRPPQEPAFTVEVIGHQWWWEIRYLSDQPARNFTTANEIHIPVGETVAVKLISRDVIHSFWVPALGGKTDLIPGQTNVTWMEADKPGVYRGQCAEYCGLQHAHMALTVVAQEPEAFEAWRAGQLEPASEANTERVQAGLTAFIQKCGICHTVRGTRAQGIVGPDLSHLMERRTLAAGTLPNTPGNLAGWIADPQHVKPGNFMPQPEISAVELQRILAFLETLE</sequence>
<dbReference type="InterPro" id="IPR014222">
    <property type="entry name" value="Cyt_c_oxidase_su2"/>
</dbReference>
<evidence type="ECO:0000256" key="2">
    <source>
        <dbReference type="ARBA" id="ARBA00007866"/>
    </source>
</evidence>
<evidence type="ECO:0000256" key="6">
    <source>
        <dbReference type="ARBA" id="ARBA00022692"/>
    </source>
</evidence>
<keyword evidence="12 17" id="KW-0472">Membrane</keyword>
<dbReference type="GO" id="GO:0020037">
    <property type="term" value="F:heme binding"/>
    <property type="evidence" value="ECO:0007669"/>
    <property type="project" value="InterPro"/>
</dbReference>
<evidence type="ECO:0000256" key="13">
    <source>
        <dbReference type="ARBA" id="ARBA00024688"/>
    </source>
</evidence>
<dbReference type="InterPro" id="IPR009056">
    <property type="entry name" value="Cyt_c-like_dom"/>
</dbReference>
<dbReference type="PROSITE" id="PS51007">
    <property type="entry name" value="CYTC"/>
    <property type="match status" value="1"/>
</dbReference>
<reference evidence="20 21" key="1">
    <citation type="journal article" date="2016" name="Environ. Microbiol.">
        <title>New Methyloceanibacter diversity from North Sea sediments includes methanotroph containing solely the soluble methane monooxygenase.</title>
        <authorList>
            <person name="Vekeman B."/>
            <person name="Kerckhof F.M."/>
            <person name="Cremers G."/>
            <person name="de Vos P."/>
            <person name="Vandamme P."/>
            <person name="Boon N."/>
            <person name="Op den Camp H.J."/>
            <person name="Heylen K."/>
        </authorList>
    </citation>
    <scope>NUCLEOTIDE SEQUENCE [LARGE SCALE GENOMIC DNA]</scope>
    <source>
        <strain evidence="20 21">R-67177</strain>
    </source>
</reference>
<evidence type="ECO:0000256" key="1">
    <source>
        <dbReference type="ARBA" id="ARBA00004141"/>
    </source>
</evidence>
<dbReference type="Pfam" id="PF00034">
    <property type="entry name" value="Cytochrom_C"/>
    <property type="match status" value="1"/>
</dbReference>
<organism evidence="20 21">
    <name type="scientific">Methyloceanibacter marginalis</name>
    <dbReference type="NCBI Taxonomy" id="1774971"/>
    <lineage>
        <taxon>Bacteria</taxon>
        <taxon>Pseudomonadati</taxon>
        <taxon>Pseudomonadota</taxon>
        <taxon>Alphaproteobacteria</taxon>
        <taxon>Hyphomicrobiales</taxon>
        <taxon>Hyphomicrobiaceae</taxon>
        <taxon>Methyloceanibacter</taxon>
    </lineage>
</organism>
<evidence type="ECO:0000256" key="12">
    <source>
        <dbReference type="ARBA" id="ARBA00023136"/>
    </source>
</evidence>
<evidence type="ECO:0000259" key="19">
    <source>
        <dbReference type="PROSITE" id="PS51007"/>
    </source>
</evidence>
<evidence type="ECO:0000256" key="14">
    <source>
        <dbReference type="ARBA" id="ARBA00031399"/>
    </source>
</evidence>
<feature type="domain" description="Cytochrome c" evidence="19">
    <location>
        <begin position="221"/>
        <end position="311"/>
    </location>
</feature>
<feature type="domain" description="Cytochrome oxidase subunit II copper A binding" evidence="18">
    <location>
        <begin position="94"/>
        <end position="210"/>
    </location>
</feature>
<keyword evidence="3" id="KW-0813">Transport</keyword>
<dbReference type="EMBL" id="LPWD01000470">
    <property type="protein sequence ID" value="ODR93409.1"/>
    <property type="molecule type" value="Genomic_DNA"/>
</dbReference>
<keyword evidence="7 16" id="KW-0479">Metal-binding</keyword>
<protein>
    <recommendedName>
        <fullName evidence="14">Cytochrome aa3 subunit 2</fullName>
    </recommendedName>
</protein>
<dbReference type="PROSITE" id="PS00078">
    <property type="entry name" value="COX2"/>
    <property type="match status" value="1"/>
</dbReference>
<dbReference type="PANTHER" id="PTHR22888:SF9">
    <property type="entry name" value="CYTOCHROME C OXIDASE SUBUNIT 2"/>
    <property type="match status" value="1"/>
</dbReference>
<evidence type="ECO:0000256" key="7">
    <source>
        <dbReference type="ARBA" id="ARBA00022723"/>
    </source>
</evidence>
<feature type="transmembrane region" description="Helical" evidence="17">
    <location>
        <begin position="58"/>
        <end position="80"/>
    </location>
</feature>
<dbReference type="InterPro" id="IPR036909">
    <property type="entry name" value="Cyt_c-like_dom_sf"/>
</dbReference>
<dbReference type="InterPro" id="IPR001505">
    <property type="entry name" value="Copper_CuA"/>
</dbReference>
<dbReference type="GO" id="GO:0004129">
    <property type="term" value="F:cytochrome-c oxidase activity"/>
    <property type="evidence" value="ECO:0007669"/>
    <property type="project" value="UniProtKB-EC"/>
</dbReference>
<keyword evidence="21" id="KW-1185">Reference proteome</keyword>
<dbReference type="NCBIfam" id="TIGR02866">
    <property type="entry name" value="CoxB"/>
    <property type="match status" value="1"/>
</dbReference>
<keyword evidence="4 16" id="KW-0349">Heme</keyword>
<keyword evidence="5" id="KW-0679">Respiratory chain</keyword>
<gene>
    <name evidence="20" type="ORF">AUC71_05260</name>
</gene>
<dbReference type="GO" id="GO:0016491">
    <property type="term" value="F:oxidoreductase activity"/>
    <property type="evidence" value="ECO:0007669"/>
    <property type="project" value="InterPro"/>
</dbReference>
<dbReference type="SUPFAM" id="SSF49503">
    <property type="entry name" value="Cupredoxins"/>
    <property type="match status" value="1"/>
</dbReference>
<dbReference type="CDD" id="cd04213">
    <property type="entry name" value="CuRO_CcO_Caa3_II"/>
    <property type="match status" value="1"/>
</dbReference>
<dbReference type="Pfam" id="PF00116">
    <property type="entry name" value="COX2"/>
    <property type="match status" value="1"/>
</dbReference>
<dbReference type="SUPFAM" id="SSF46626">
    <property type="entry name" value="Cytochrome c"/>
    <property type="match status" value="1"/>
</dbReference>
<dbReference type="Proteomes" id="UP000095042">
    <property type="component" value="Unassembled WGS sequence"/>
</dbReference>
<comment type="caution">
    <text evidence="20">The sequence shown here is derived from an EMBL/GenBank/DDBJ whole genome shotgun (WGS) entry which is preliminary data.</text>
</comment>
<keyword evidence="8" id="KW-0249">Electron transport</keyword>
<comment type="similarity">
    <text evidence="2">Belongs to the cytochrome c oxidase subunit 2 family.</text>
</comment>
<evidence type="ECO:0000259" key="18">
    <source>
        <dbReference type="PROSITE" id="PS50857"/>
    </source>
</evidence>
<dbReference type="AlphaFoldDB" id="A0A1E3VIR8"/>
<dbReference type="InterPro" id="IPR002429">
    <property type="entry name" value="CcO_II-like_C"/>
</dbReference>
<evidence type="ECO:0000256" key="15">
    <source>
        <dbReference type="ARBA" id="ARBA00047816"/>
    </source>
</evidence>
<dbReference type="InterPro" id="IPR034236">
    <property type="entry name" value="CuRO_CcO_Caa3_II"/>
</dbReference>
<evidence type="ECO:0000256" key="4">
    <source>
        <dbReference type="ARBA" id="ARBA00022617"/>
    </source>
</evidence>
<evidence type="ECO:0000256" key="5">
    <source>
        <dbReference type="ARBA" id="ARBA00022660"/>
    </source>
</evidence>
<evidence type="ECO:0000256" key="17">
    <source>
        <dbReference type="SAM" id="Phobius"/>
    </source>
</evidence>
<dbReference type="PROSITE" id="PS50857">
    <property type="entry name" value="COX2_CUA"/>
    <property type="match status" value="1"/>
</dbReference>
<evidence type="ECO:0000256" key="9">
    <source>
        <dbReference type="ARBA" id="ARBA00022989"/>
    </source>
</evidence>
<evidence type="ECO:0000256" key="10">
    <source>
        <dbReference type="ARBA" id="ARBA00023004"/>
    </source>
</evidence>
<comment type="catalytic activity">
    <reaction evidence="15">
        <text>4 Fe(II)-[cytochrome c] + O2 + 8 H(+)(in) = 4 Fe(III)-[cytochrome c] + 2 H2O + 4 H(+)(out)</text>
        <dbReference type="Rhea" id="RHEA:11436"/>
        <dbReference type="Rhea" id="RHEA-COMP:10350"/>
        <dbReference type="Rhea" id="RHEA-COMP:14399"/>
        <dbReference type="ChEBI" id="CHEBI:15377"/>
        <dbReference type="ChEBI" id="CHEBI:15378"/>
        <dbReference type="ChEBI" id="CHEBI:15379"/>
        <dbReference type="ChEBI" id="CHEBI:29033"/>
        <dbReference type="ChEBI" id="CHEBI:29034"/>
        <dbReference type="EC" id="7.1.1.9"/>
    </reaction>
</comment>
<dbReference type="PANTHER" id="PTHR22888">
    <property type="entry name" value="CYTOCHROME C OXIDASE, SUBUNIT II"/>
    <property type="match status" value="1"/>
</dbReference>
<keyword evidence="9 17" id="KW-1133">Transmembrane helix</keyword>
<dbReference type="GO" id="GO:0042773">
    <property type="term" value="P:ATP synthesis coupled electron transport"/>
    <property type="evidence" value="ECO:0007669"/>
    <property type="project" value="TreeGrafter"/>
</dbReference>
<evidence type="ECO:0000313" key="20">
    <source>
        <dbReference type="EMBL" id="ODR93409.1"/>
    </source>
</evidence>
<comment type="subcellular location">
    <subcellularLocation>
        <location evidence="1">Membrane</location>
        <topology evidence="1">Multi-pass membrane protein</topology>
    </subcellularLocation>
</comment>
<dbReference type="GO" id="GO:0016020">
    <property type="term" value="C:membrane"/>
    <property type="evidence" value="ECO:0007669"/>
    <property type="project" value="UniProtKB-SubCell"/>
</dbReference>
<dbReference type="InterPro" id="IPR045187">
    <property type="entry name" value="CcO_II"/>
</dbReference>
<dbReference type="InterPro" id="IPR008972">
    <property type="entry name" value="Cupredoxin"/>
</dbReference>
<evidence type="ECO:0000256" key="8">
    <source>
        <dbReference type="ARBA" id="ARBA00022982"/>
    </source>
</evidence>
<evidence type="ECO:0000256" key="3">
    <source>
        <dbReference type="ARBA" id="ARBA00022448"/>
    </source>
</evidence>
<dbReference type="GO" id="GO:0005507">
    <property type="term" value="F:copper ion binding"/>
    <property type="evidence" value="ECO:0007669"/>
    <property type="project" value="InterPro"/>
</dbReference>